<dbReference type="GO" id="GO:0008526">
    <property type="term" value="F:phosphatidylinositol transfer activity"/>
    <property type="evidence" value="ECO:0007669"/>
    <property type="project" value="TreeGrafter"/>
</dbReference>
<proteinExistence type="predicted"/>
<organism evidence="2">
    <name type="scientific">Eucampia antarctica</name>
    <dbReference type="NCBI Taxonomy" id="49252"/>
    <lineage>
        <taxon>Eukaryota</taxon>
        <taxon>Sar</taxon>
        <taxon>Stramenopiles</taxon>
        <taxon>Ochrophyta</taxon>
        <taxon>Bacillariophyta</taxon>
        <taxon>Mediophyceae</taxon>
        <taxon>Biddulphiophycidae</taxon>
        <taxon>Hemiaulales</taxon>
        <taxon>Hemiaulaceae</taxon>
        <taxon>Eucampia</taxon>
    </lineage>
</organism>
<dbReference type="Gene3D" id="3.40.525.10">
    <property type="entry name" value="CRAL-TRIO lipid binding domain"/>
    <property type="match status" value="1"/>
</dbReference>
<gene>
    <name evidence="2" type="ORF">EANT1437_LOCUS7823</name>
</gene>
<dbReference type="PROSITE" id="PS50191">
    <property type="entry name" value="CRAL_TRIO"/>
    <property type="match status" value="1"/>
</dbReference>
<dbReference type="InterPro" id="IPR001251">
    <property type="entry name" value="CRAL-TRIO_dom"/>
</dbReference>
<dbReference type="PANTHER" id="PTHR45824">
    <property type="entry name" value="GH16843P"/>
    <property type="match status" value="1"/>
</dbReference>
<dbReference type="PANTHER" id="PTHR45824:SF29">
    <property type="entry name" value="GH16843P"/>
    <property type="match status" value="1"/>
</dbReference>
<dbReference type="SMART" id="SM00516">
    <property type="entry name" value="SEC14"/>
    <property type="match status" value="1"/>
</dbReference>
<evidence type="ECO:0000313" key="2">
    <source>
        <dbReference type="EMBL" id="CAD9674351.1"/>
    </source>
</evidence>
<accession>A0A7S2RL89</accession>
<dbReference type="EMBL" id="HBHI01015305">
    <property type="protein sequence ID" value="CAD9674351.1"/>
    <property type="molecule type" value="Transcribed_RNA"/>
</dbReference>
<dbReference type="SUPFAM" id="SSF52087">
    <property type="entry name" value="CRAL/TRIO domain"/>
    <property type="match status" value="1"/>
</dbReference>
<evidence type="ECO:0000259" key="1">
    <source>
        <dbReference type="PROSITE" id="PS50191"/>
    </source>
</evidence>
<protein>
    <recommendedName>
        <fullName evidence="1">CRAL-TRIO domain-containing protein</fullName>
    </recommendedName>
</protein>
<dbReference type="InterPro" id="IPR052578">
    <property type="entry name" value="PI_Transfer_CRAL-TRIO"/>
</dbReference>
<sequence length="337" mass="37798">MSELEAKELSAEEVKQAKAELAEGVEDEFVDATEDGKEKTFDVSPEELSIIRAELACEFPDDYDYMSDDYIMSVASKPYSKDLTVRRPLEYTMEKLSHVMEWREESGAVEMLDKLVLANGPDTATEAVEDPDRFAKAKAMAASLNYGSMYWHGLDKEGRPVLWIRCNRMPWYPDVEAQVNALILLADTGIRSMPKGVTDFVVISESNSPPPPNPQFMINILKALVRGYPDRLALLVSAPVGTIIQFIMKLLIPLMPGRLASKIVLEDLENGKAKLTEMLLNGEDDIPTFMGGTNDHDALYPTEGYCPNRGQGCLKFDFYGMKERLEKQVKEYTATKD</sequence>
<name>A0A7S2RL89_9STRA</name>
<reference evidence="2" key="1">
    <citation type="submission" date="2021-01" db="EMBL/GenBank/DDBJ databases">
        <authorList>
            <person name="Corre E."/>
            <person name="Pelletier E."/>
            <person name="Niang G."/>
            <person name="Scheremetjew M."/>
            <person name="Finn R."/>
            <person name="Kale V."/>
            <person name="Holt S."/>
            <person name="Cochrane G."/>
            <person name="Meng A."/>
            <person name="Brown T."/>
            <person name="Cohen L."/>
        </authorList>
    </citation>
    <scope>NUCLEOTIDE SEQUENCE</scope>
    <source>
        <strain evidence="2">CCMP1452</strain>
    </source>
</reference>
<feature type="domain" description="CRAL-TRIO" evidence="1">
    <location>
        <begin position="139"/>
        <end position="298"/>
    </location>
</feature>
<dbReference type="InterPro" id="IPR036865">
    <property type="entry name" value="CRAL-TRIO_dom_sf"/>
</dbReference>
<dbReference type="CDD" id="cd00170">
    <property type="entry name" value="SEC14"/>
    <property type="match status" value="1"/>
</dbReference>
<dbReference type="AlphaFoldDB" id="A0A7S2RL89"/>
<dbReference type="Pfam" id="PF00650">
    <property type="entry name" value="CRAL_TRIO"/>
    <property type="match status" value="1"/>
</dbReference>